<evidence type="ECO:0000256" key="8">
    <source>
        <dbReference type="PIRSR" id="PIRSR000443-1"/>
    </source>
</evidence>
<comment type="pathway">
    <text evidence="7">Amino-acid biosynthesis; L-methionine biosynthesis via de novo pathway; O-acetyl-L-homoserine from L-homoserine: step 1/1.</text>
</comment>
<evidence type="ECO:0000256" key="2">
    <source>
        <dbReference type="ARBA" id="ARBA00022490"/>
    </source>
</evidence>
<gene>
    <name evidence="7" type="primary">metXA</name>
    <name evidence="10" type="ORF">HLH44_00605</name>
</gene>
<comment type="similarity">
    <text evidence="7">Belongs to the AB hydrolase superfamily. MetX family.</text>
</comment>
<dbReference type="Gene3D" id="3.40.50.1820">
    <property type="entry name" value="alpha/beta hydrolase"/>
    <property type="match status" value="1"/>
</dbReference>
<evidence type="ECO:0000259" key="9">
    <source>
        <dbReference type="Pfam" id="PF00561"/>
    </source>
</evidence>
<evidence type="ECO:0000256" key="1">
    <source>
        <dbReference type="ARBA" id="ARBA00011738"/>
    </source>
</evidence>
<comment type="catalytic activity">
    <reaction evidence="7">
        <text>L-homoserine + acetyl-CoA = O-acetyl-L-homoserine + CoA</text>
        <dbReference type="Rhea" id="RHEA:13701"/>
        <dbReference type="ChEBI" id="CHEBI:57287"/>
        <dbReference type="ChEBI" id="CHEBI:57288"/>
        <dbReference type="ChEBI" id="CHEBI:57476"/>
        <dbReference type="ChEBI" id="CHEBI:57716"/>
        <dbReference type="EC" id="2.3.1.31"/>
    </reaction>
</comment>
<evidence type="ECO:0000313" key="11">
    <source>
        <dbReference type="Proteomes" id="UP000530320"/>
    </source>
</evidence>
<comment type="caution">
    <text evidence="7">Lacks conserved residue(s) required for the propagation of feature annotation.</text>
</comment>
<organism evidence="10 11">
    <name type="scientific">Gluconacetobacter dulcium</name>
    <dbReference type="NCBI Taxonomy" id="2729096"/>
    <lineage>
        <taxon>Bacteria</taxon>
        <taxon>Pseudomonadati</taxon>
        <taxon>Pseudomonadota</taxon>
        <taxon>Alphaproteobacteria</taxon>
        <taxon>Acetobacterales</taxon>
        <taxon>Acetobacteraceae</taxon>
        <taxon>Gluconacetobacter</taxon>
    </lineage>
</organism>
<feature type="active site" evidence="7 8">
    <location>
        <position position="356"/>
    </location>
</feature>
<feature type="active site" description="Nucleophile" evidence="7 8">
    <location>
        <position position="153"/>
    </location>
</feature>
<dbReference type="Proteomes" id="UP000530320">
    <property type="component" value="Unassembled WGS sequence"/>
</dbReference>
<evidence type="ECO:0000256" key="6">
    <source>
        <dbReference type="ARBA" id="ARBA00023315"/>
    </source>
</evidence>
<keyword evidence="2 7" id="KW-0963">Cytoplasm</keyword>
<name>A0A7W4JWN5_9PROT</name>
<accession>A0A7W4JWN5</accession>
<evidence type="ECO:0000313" key="10">
    <source>
        <dbReference type="EMBL" id="MBB2195977.1"/>
    </source>
</evidence>
<protein>
    <recommendedName>
        <fullName evidence="7">Homoserine O-acetyltransferase</fullName>
        <shortName evidence="7">HAT</shortName>
        <ecNumber evidence="7">2.3.1.31</ecNumber>
    </recommendedName>
    <alternativeName>
        <fullName evidence="7">Homoserine transacetylase</fullName>
        <shortName evidence="7">HTA</shortName>
    </alternativeName>
</protein>
<feature type="binding site" evidence="7">
    <location>
        <position position="223"/>
    </location>
    <ligand>
        <name>substrate</name>
    </ligand>
</feature>
<dbReference type="GO" id="GO:0005737">
    <property type="term" value="C:cytoplasm"/>
    <property type="evidence" value="ECO:0007669"/>
    <property type="project" value="UniProtKB-SubCell"/>
</dbReference>
<keyword evidence="3 7" id="KW-0028">Amino-acid biosynthesis</keyword>
<dbReference type="GO" id="GO:0009092">
    <property type="term" value="P:homoserine metabolic process"/>
    <property type="evidence" value="ECO:0007669"/>
    <property type="project" value="TreeGrafter"/>
</dbReference>
<proteinExistence type="inferred from homology"/>
<dbReference type="PANTHER" id="PTHR32268:SF11">
    <property type="entry name" value="HOMOSERINE O-ACETYLTRANSFERASE"/>
    <property type="match status" value="1"/>
</dbReference>
<keyword evidence="5 7" id="KW-0486">Methionine biosynthesis</keyword>
<evidence type="ECO:0000256" key="5">
    <source>
        <dbReference type="ARBA" id="ARBA00023167"/>
    </source>
</evidence>
<feature type="binding site" evidence="7">
    <location>
        <position position="357"/>
    </location>
    <ligand>
        <name>substrate</name>
    </ligand>
</feature>
<dbReference type="InterPro" id="IPR029058">
    <property type="entry name" value="AB_hydrolase_fold"/>
</dbReference>
<dbReference type="InterPro" id="IPR008220">
    <property type="entry name" value="HAT_MetX-like"/>
</dbReference>
<dbReference type="GO" id="GO:0009086">
    <property type="term" value="P:methionine biosynthetic process"/>
    <property type="evidence" value="ECO:0007669"/>
    <property type="project" value="UniProtKB-UniRule"/>
</dbReference>
<comment type="subcellular location">
    <subcellularLocation>
        <location evidence="7">Cytoplasm</location>
    </subcellularLocation>
</comment>
<reference evidence="10 11" key="1">
    <citation type="submission" date="2020-04" db="EMBL/GenBank/DDBJ databases">
        <title>Description of novel Gluconacetobacter.</title>
        <authorList>
            <person name="Sombolestani A."/>
        </authorList>
    </citation>
    <scope>NUCLEOTIDE SEQUENCE [LARGE SCALE GENOMIC DNA]</scope>
    <source>
        <strain evidence="10 11">LMG 22058</strain>
    </source>
</reference>
<comment type="subunit">
    <text evidence="1 7">Homodimer.</text>
</comment>
<evidence type="ECO:0000256" key="7">
    <source>
        <dbReference type="HAMAP-Rule" id="MF_00296"/>
    </source>
</evidence>
<feature type="active site" evidence="7 8">
    <location>
        <position position="323"/>
    </location>
</feature>
<dbReference type="GO" id="GO:0004414">
    <property type="term" value="F:homoserine O-acetyltransferase activity"/>
    <property type="evidence" value="ECO:0007669"/>
    <property type="project" value="UniProtKB-UniRule"/>
</dbReference>
<dbReference type="NCBIfam" id="NF001209">
    <property type="entry name" value="PRK00175.1"/>
    <property type="match status" value="1"/>
</dbReference>
<dbReference type="RefSeq" id="WP_183007739.1">
    <property type="nucleotide sequence ID" value="NZ_JABEQP010000001.1"/>
</dbReference>
<feature type="domain" description="AB hydrolase-1" evidence="9">
    <location>
        <begin position="47"/>
        <end position="361"/>
    </location>
</feature>
<dbReference type="SUPFAM" id="SSF53474">
    <property type="entry name" value="alpha/beta-Hydrolases"/>
    <property type="match status" value="1"/>
</dbReference>
<dbReference type="NCBIfam" id="TIGR01392">
    <property type="entry name" value="homoserO_Ac_trn"/>
    <property type="match status" value="1"/>
</dbReference>
<dbReference type="UniPathway" id="UPA00051">
    <property type="reaction ID" value="UER00074"/>
</dbReference>
<evidence type="ECO:0000256" key="3">
    <source>
        <dbReference type="ARBA" id="ARBA00022605"/>
    </source>
</evidence>
<dbReference type="EC" id="2.3.1.31" evidence="7"/>
<dbReference type="PANTHER" id="PTHR32268">
    <property type="entry name" value="HOMOSERINE O-ACETYLTRANSFERASE"/>
    <property type="match status" value="1"/>
</dbReference>
<sequence>MDQTTPAHIEHAHMLFPEGMQLECGFLLAPVRVAYRTYGTLSAARDNAIVVCHALTGDQYLAETHPLTGKPGWWGRMVGPGLPIDTDRFFVICMNVLGGCMGSTGPRDPRPDMPGEPWGTDFPPITIRDMVRAQKLVVDALGISRLFAVVGGSMGGMQVLEWAATFPEMVFAAMPIATSPFHSAQNIAFNEVSRQAIFADPEWHGGRYWEQGAIPARGLAVARMMAHITYLSEEALTRKFGRRVRRDPYSQAGAMSLFGEIFEVESYLRHQGSSFVRRFDANSYLTITRAMDYFDLGADHDGDPSRPFHGTRTRFCIVSFTSDWLFPTSQARVLARALNRAAANVSFVEIDSDKGHDAFLLDEPDFDRTVRGFLSGAAEHARIG</sequence>
<evidence type="ECO:0000256" key="4">
    <source>
        <dbReference type="ARBA" id="ARBA00022679"/>
    </source>
</evidence>
<dbReference type="FunFam" id="1.10.1740.110:FF:000001">
    <property type="entry name" value="Homoserine O-acetyltransferase"/>
    <property type="match status" value="1"/>
</dbReference>
<keyword evidence="6 7" id="KW-0012">Acyltransferase</keyword>
<dbReference type="HAMAP" id="MF_00296">
    <property type="entry name" value="MetX_acyltransf"/>
    <property type="match status" value="1"/>
</dbReference>
<dbReference type="Pfam" id="PF00561">
    <property type="entry name" value="Abhydrolase_1"/>
    <property type="match status" value="1"/>
</dbReference>
<dbReference type="PIRSF" id="PIRSF000443">
    <property type="entry name" value="Homoser_Ac_trans"/>
    <property type="match status" value="1"/>
</dbReference>
<comment type="caution">
    <text evidence="10">The sequence shown here is derived from an EMBL/GenBank/DDBJ whole genome shotgun (WGS) entry which is preliminary data.</text>
</comment>
<dbReference type="InterPro" id="IPR000073">
    <property type="entry name" value="AB_hydrolase_1"/>
</dbReference>
<dbReference type="AlphaFoldDB" id="A0A7W4JWN5"/>
<dbReference type="EMBL" id="JABEQP010000001">
    <property type="protein sequence ID" value="MBB2195977.1"/>
    <property type="molecule type" value="Genomic_DNA"/>
</dbReference>
<comment type="function">
    <text evidence="7">Transfers an acetyl group from acetyl-CoA to L-homoserine, forming acetyl-L-homoserine.</text>
</comment>
<keyword evidence="4 7" id="KW-0808">Transferase</keyword>